<name>A0A369L890_9ACTN</name>
<dbReference type="RefSeq" id="WP_114616366.1">
    <property type="nucleotide sequence ID" value="NZ_PPTO01000024.1"/>
</dbReference>
<protein>
    <submittedName>
        <fullName evidence="1">Uncharacterized protein</fullName>
    </submittedName>
</protein>
<comment type="caution">
    <text evidence="1">The sequence shown here is derived from an EMBL/GenBank/DDBJ whole genome shotgun (WGS) entry which is preliminary data.</text>
</comment>
<evidence type="ECO:0000313" key="2">
    <source>
        <dbReference type="Proteomes" id="UP000253975"/>
    </source>
</evidence>
<evidence type="ECO:0000313" key="1">
    <source>
        <dbReference type="EMBL" id="RDB54907.1"/>
    </source>
</evidence>
<gene>
    <name evidence="1" type="ORF">C1881_09945</name>
</gene>
<organism evidence="1 2">
    <name type="scientific">Slackia isoflavoniconvertens</name>
    <dbReference type="NCBI Taxonomy" id="572010"/>
    <lineage>
        <taxon>Bacteria</taxon>
        <taxon>Bacillati</taxon>
        <taxon>Actinomycetota</taxon>
        <taxon>Coriobacteriia</taxon>
        <taxon>Eggerthellales</taxon>
        <taxon>Eggerthellaceae</taxon>
        <taxon>Slackia</taxon>
    </lineage>
</organism>
<accession>A0A369L890</accession>
<dbReference type="Proteomes" id="UP000253975">
    <property type="component" value="Unassembled WGS sequence"/>
</dbReference>
<proteinExistence type="predicted"/>
<dbReference type="AlphaFoldDB" id="A0A369L890"/>
<sequence>MELLALAQPSPLSTFNLDEAIAESLRAEAEFRRYNASATALTDCLESNGFVELSVDLTRDELLQGYETLTYVEPALASSGTSHFDSSIGSFVIRPIAPVMTVPPTALQFYFDLFGLGDPEKHAYNEVLVSYLHLHDDREQTYKLYACDSLADIEFLLSSIRNEPALIFTGRFQTRNGAYRMPLNTQRAQQRTLNAICVDIDPSHNGVEDEDGPIDPVVLERIFERIDGRLLPSYVCLTGRGIHLWYIFDEPLQTFRIHNPRRTKYKALADALYAYYGLICFDLPCVLDTHCTSLNHGFRAPGSLTKRGEVVRCFCPVDRVFKHSTVNPLSLSHVLASFDRLPYDSELVLCEDDVRWKSFEDIADEIEARQKAFEEKPASEDQLVFIRDLYEKGNLTQAEFDSAVSLNAPGASILIQKGVRRRGQKQESGNRRPVRSRWKTRPHPLIAGETGGVYQTIYENLPKVPLGRRYLSLYMLAGVAYMMVQPVKTRKELQRDYLDLLNTPWAKMGTPLTRRDIDNALMGYKKDNWQTRNSEVRTLGFDPFGEPEKRNGRTRVAHLEEVARPAYSQKSRDEKTAAIASVLIENPGASKNFVSKVTGISYPTVLKYWVAACDLANVDDTRSGNHSI</sequence>
<reference evidence="1 2" key="1">
    <citation type="journal article" date="2018" name="Elife">
        <title>Discovery and characterization of a prevalent human gut bacterial enzyme sufficient for the inactivation of a family of plant toxins.</title>
        <authorList>
            <person name="Koppel N."/>
            <person name="Bisanz J.E."/>
            <person name="Pandelia M.E."/>
            <person name="Turnbaugh P.J."/>
            <person name="Balskus E.P."/>
        </authorList>
    </citation>
    <scope>NUCLEOTIDE SEQUENCE [LARGE SCALE GENOMIC DNA]</scope>
    <source>
        <strain evidence="1 2">OB21 GAM31</strain>
    </source>
</reference>
<dbReference type="EMBL" id="PPTO01000024">
    <property type="protein sequence ID" value="RDB54907.1"/>
    <property type="molecule type" value="Genomic_DNA"/>
</dbReference>